<evidence type="ECO:0000313" key="2">
    <source>
        <dbReference type="Proteomes" id="UP000054925"/>
    </source>
</evidence>
<protein>
    <submittedName>
        <fullName evidence="1">Uncharacterized protein</fullName>
    </submittedName>
</protein>
<keyword evidence="2" id="KW-1185">Reference proteome</keyword>
<proteinExistence type="predicted"/>
<sequence length="244" mass="27562">MGTELILYRGYRYTLRLRPDYDVNWPWWSADERQNAVENGRKMFDAAHLDIWERNAELVARVQKFLGNAFPWHSARNARDTLEELARSVRQGAVYVVQEKIPSSGGYVPPAQRKAPWLGAAEEAASDMSFKERYLAQLERINAERPSWEVTEALLDDINAGFMVRMTSASPLLDAMFEAAGWKDKYADTPGVVPSLLTDAQPFEYGEEATPASCGQSVWVVAAHQRPGRYLGREPVRKRANAAL</sequence>
<dbReference type="AlphaFoldDB" id="A0A158I147"/>
<accession>A0A158I147</accession>
<name>A0A158I147_9BURK</name>
<reference evidence="1" key="1">
    <citation type="submission" date="2016-01" db="EMBL/GenBank/DDBJ databases">
        <authorList>
            <person name="Peeters C."/>
        </authorList>
    </citation>
    <scope>NUCLEOTIDE SEQUENCE [LARGE SCALE GENOMIC DNA]</scope>
    <source>
        <strain evidence="1">LMG 22937</strain>
    </source>
</reference>
<gene>
    <name evidence="1" type="ORF">AWB67_02304</name>
</gene>
<dbReference type="EMBL" id="FCOL02000010">
    <property type="protein sequence ID" value="SAL50177.1"/>
    <property type="molecule type" value="Genomic_DNA"/>
</dbReference>
<dbReference type="OrthoDB" id="9114147at2"/>
<evidence type="ECO:0000313" key="1">
    <source>
        <dbReference type="EMBL" id="SAL50177.1"/>
    </source>
</evidence>
<organism evidence="1 2">
    <name type="scientific">Caballeronia terrestris</name>
    <dbReference type="NCBI Taxonomy" id="1226301"/>
    <lineage>
        <taxon>Bacteria</taxon>
        <taxon>Pseudomonadati</taxon>
        <taxon>Pseudomonadota</taxon>
        <taxon>Betaproteobacteria</taxon>
        <taxon>Burkholderiales</taxon>
        <taxon>Burkholderiaceae</taxon>
        <taxon>Caballeronia</taxon>
    </lineage>
</organism>
<dbReference type="Proteomes" id="UP000054925">
    <property type="component" value="Unassembled WGS sequence"/>
</dbReference>
<comment type="caution">
    <text evidence="1">The sequence shown here is derived from an EMBL/GenBank/DDBJ whole genome shotgun (WGS) entry which is preliminary data.</text>
</comment>